<feature type="transmembrane region" description="Helical" evidence="1">
    <location>
        <begin position="12"/>
        <end position="34"/>
    </location>
</feature>
<dbReference type="KEGG" id="ppd:Ppro_0991"/>
<keyword evidence="1" id="KW-1133">Transmembrane helix</keyword>
<keyword evidence="1" id="KW-0812">Transmembrane</keyword>
<sequence>MKPIVAGQDGFALVTSLLMTFISLVMVMAIMYMISRNIEMMGGMKRYKTALEAGQGGTEIVVKEIIPEILKNYTDADLITKLQSAFNGVTLTVLADKECLKDKITKDESEWDASYSRSLNPKVSPDFTLKLTAAQGQPYSVYTKIVDTVLGNTDMSGLQLEGAGVAESLTVITPQHLPYVYRVEVQAERETNAHEQANISVLYAY</sequence>
<dbReference type="eggNOG" id="ENOG50331IC">
    <property type="taxonomic scope" value="Bacteria"/>
</dbReference>
<proteinExistence type="predicted"/>
<keyword evidence="3" id="KW-1185">Reference proteome</keyword>
<keyword evidence="1" id="KW-0472">Membrane</keyword>
<dbReference type="RefSeq" id="WP_011734925.1">
    <property type="nucleotide sequence ID" value="NC_008609.1"/>
</dbReference>
<dbReference type="STRING" id="338966.Ppro_0991"/>
<dbReference type="HOGENOM" id="CLU_1330352_0_0_7"/>
<protein>
    <submittedName>
        <fullName evidence="2">Uncharacterized protein</fullName>
    </submittedName>
</protein>
<organism evidence="2 3">
    <name type="scientific">Pelobacter propionicus (strain DSM 2379 / NBRC 103807 / OttBd1)</name>
    <dbReference type="NCBI Taxonomy" id="338966"/>
    <lineage>
        <taxon>Bacteria</taxon>
        <taxon>Pseudomonadati</taxon>
        <taxon>Thermodesulfobacteriota</taxon>
        <taxon>Desulfuromonadia</taxon>
        <taxon>Desulfuromonadales</taxon>
        <taxon>Desulfuromonadaceae</taxon>
        <taxon>Pelobacter</taxon>
    </lineage>
</organism>
<dbReference type="OrthoDB" id="5395292at2"/>
<evidence type="ECO:0000313" key="3">
    <source>
        <dbReference type="Proteomes" id="UP000006732"/>
    </source>
</evidence>
<evidence type="ECO:0000256" key="1">
    <source>
        <dbReference type="SAM" id="Phobius"/>
    </source>
</evidence>
<gene>
    <name evidence="2" type="ordered locus">Ppro_0991</name>
</gene>
<name>A1AMP8_PELPD</name>
<dbReference type="AlphaFoldDB" id="A1AMP8"/>
<evidence type="ECO:0000313" key="2">
    <source>
        <dbReference type="EMBL" id="ABK98618.1"/>
    </source>
</evidence>
<reference evidence="2 3" key="1">
    <citation type="submission" date="2006-10" db="EMBL/GenBank/DDBJ databases">
        <title>Complete sequence of chromosome of Pelobacter propionicus DSM 2379.</title>
        <authorList>
            <consortium name="US DOE Joint Genome Institute"/>
            <person name="Copeland A."/>
            <person name="Lucas S."/>
            <person name="Lapidus A."/>
            <person name="Barry K."/>
            <person name="Detter J.C."/>
            <person name="Glavina del Rio T."/>
            <person name="Hammon N."/>
            <person name="Israni S."/>
            <person name="Dalin E."/>
            <person name="Tice H."/>
            <person name="Pitluck S."/>
            <person name="Saunders E."/>
            <person name="Brettin T."/>
            <person name="Bruce D."/>
            <person name="Han C."/>
            <person name="Tapia R."/>
            <person name="Schmutz J."/>
            <person name="Larimer F."/>
            <person name="Land M."/>
            <person name="Hauser L."/>
            <person name="Kyrpides N."/>
            <person name="Kim E."/>
            <person name="Lovley D."/>
            <person name="Richardson P."/>
        </authorList>
    </citation>
    <scope>NUCLEOTIDE SEQUENCE [LARGE SCALE GENOMIC DNA]</scope>
    <source>
        <strain evidence="3">DSM 2379 / NBRC 103807 / OttBd1</strain>
    </source>
</reference>
<dbReference type="Proteomes" id="UP000006732">
    <property type="component" value="Chromosome"/>
</dbReference>
<accession>A1AMP8</accession>
<dbReference type="EMBL" id="CP000482">
    <property type="protein sequence ID" value="ABK98618.1"/>
    <property type="molecule type" value="Genomic_DNA"/>
</dbReference>